<dbReference type="InterPro" id="IPR008733">
    <property type="entry name" value="PEX11"/>
</dbReference>
<evidence type="ECO:0000256" key="2">
    <source>
        <dbReference type="ARBA" id="ARBA00023136"/>
    </source>
</evidence>
<evidence type="ECO:0008006" key="7">
    <source>
        <dbReference type="Google" id="ProtNLM"/>
    </source>
</evidence>
<dbReference type="PANTHER" id="PTHR12652">
    <property type="entry name" value="PEROXISOMAL BIOGENESIS FACTOR 11"/>
    <property type="match status" value="1"/>
</dbReference>
<dbReference type="PANTHER" id="PTHR12652:SF25">
    <property type="entry name" value="MICROBODY (PEROXISOME) PROLIFERATION PROTEIN PEROXIN 11C (EUROFUNG)"/>
    <property type="match status" value="1"/>
</dbReference>
<dbReference type="Pfam" id="PF05648">
    <property type="entry name" value="PEX11"/>
    <property type="match status" value="1"/>
</dbReference>
<gene>
    <name evidence="5" type="ORF">B0A50_03739</name>
</gene>
<dbReference type="GO" id="GO:0016559">
    <property type="term" value="P:peroxisome fission"/>
    <property type="evidence" value="ECO:0007669"/>
    <property type="project" value="InterPro"/>
</dbReference>
<comment type="caution">
    <text evidence="5">The sequence shown here is derived from an EMBL/GenBank/DDBJ whole genome shotgun (WGS) entry which is preliminary data.</text>
</comment>
<dbReference type="AlphaFoldDB" id="A0A4V5N4U6"/>
<name>A0A4V5N4U6_9PEZI</name>
<dbReference type="OrthoDB" id="10005898at2759"/>
<dbReference type="Proteomes" id="UP000308549">
    <property type="component" value="Unassembled WGS sequence"/>
</dbReference>
<accession>A0A4V5N4U6</accession>
<evidence type="ECO:0000256" key="3">
    <source>
        <dbReference type="ARBA" id="ARBA00023140"/>
    </source>
</evidence>
<proteinExistence type="predicted"/>
<evidence type="ECO:0000313" key="6">
    <source>
        <dbReference type="Proteomes" id="UP000308549"/>
    </source>
</evidence>
<keyword evidence="1" id="KW-0962">Peroxisome biogenesis</keyword>
<evidence type="ECO:0000256" key="4">
    <source>
        <dbReference type="ARBA" id="ARBA00046271"/>
    </source>
</evidence>
<keyword evidence="2" id="KW-0472">Membrane</keyword>
<dbReference type="GO" id="GO:0005778">
    <property type="term" value="C:peroxisomal membrane"/>
    <property type="evidence" value="ECO:0007669"/>
    <property type="project" value="UniProtKB-SubCell"/>
</dbReference>
<reference evidence="5 6" key="1">
    <citation type="submission" date="2017-03" db="EMBL/GenBank/DDBJ databases">
        <title>Genomes of endolithic fungi from Antarctica.</title>
        <authorList>
            <person name="Coleine C."/>
            <person name="Masonjones S."/>
            <person name="Stajich J.E."/>
        </authorList>
    </citation>
    <scope>NUCLEOTIDE SEQUENCE [LARGE SCALE GENOMIC DNA]</scope>
    <source>
        <strain evidence="5 6">CCFEE 6315</strain>
    </source>
</reference>
<sequence>MSNKPTSSLRTLLTLLKPAGARTDAFLTHLHHTLSTSSGIDSLLTTLYFTAFLTHAQLRNLLTKQFERLATALASNAPKTMLPNEIMLAQLEPPRTRLYELCTSTKALTDLLQDSWICFRLWGLLGIYHAARDNYLKPPGDAPLKLLVWMRVSAGAIFQFLENAAFLAGKGVLRGSRWEEREGKWNVWSRRFWFAQVVVEGLRLLRVRQLRFREEFGAKEADGEGEKEVKIQSVELRRRWQRDVWVNAGWVAVTLHGSFEDEEKSIVGEVGAGLGGLVAGLVGLLKAWEEAGDA</sequence>
<evidence type="ECO:0000256" key="1">
    <source>
        <dbReference type="ARBA" id="ARBA00022593"/>
    </source>
</evidence>
<keyword evidence="3" id="KW-0576">Peroxisome</keyword>
<organism evidence="5 6">
    <name type="scientific">Salinomyces thailandicus</name>
    <dbReference type="NCBI Taxonomy" id="706561"/>
    <lineage>
        <taxon>Eukaryota</taxon>
        <taxon>Fungi</taxon>
        <taxon>Dikarya</taxon>
        <taxon>Ascomycota</taxon>
        <taxon>Pezizomycotina</taxon>
        <taxon>Dothideomycetes</taxon>
        <taxon>Dothideomycetidae</taxon>
        <taxon>Mycosphaerellales</taxon>
        <taxon>Teratosphaeriaceae</taxon>
        <taxon>Salinomyces</taxon>
    </lineage>
</organism>
<dbReference type="EMBL" id="NAJL01000015">
    <property type="protein sequence ID" value="TKA29229.1"/>
    <property type="molecule type" value="Genomic_DNA"/>
</dbReference>
<keyword evidence="6" id="KW-1185">Reference proteome</keyword>
<evidence type="ECO:0000313" key="5">
    <source>
        <dbReference type="EMBL" id="TKA29229.1"/>
    </source>
</evidence>
<protein>
    <recommendedName>
        <fullName evidence="7">Peroxin 11C</fullName>
    </recommendedName>
</protein>
<comment type="subcellular location">
    <subcellularLocation>
        <location evidence="4">Peroxisome membrane</location>
    </subcellularLocation>
</comment>